<keyword evidence="5" id="KW-1185">Reference proteome</keyword>
<gene>
    <name evidence="2" type="ORF">HINF_LOCUS26638</name>
    <name evidence="3" type="ORF">HINF_LOCUS28401</name>
    <name evidence="4" type="ORF">HINF_LOCUS28940</name>
</gene>
<protein>
    <submittedName>
        <fullName evidence="2">Uncharacterized protein</fullName>
    </submittedName>
</protein>
<comment type="caution">
    <text evidence="2">The sequence shown here is derived from an EMBL/GenBank/DDBJ whole genome shotgun (WGS) entry which is preliminary data.</text>
</comment>
<name>A0AA86PI63_9EUKA</name>
<reference evidence="2" key="1">
    <citation type="submission" date="2023-06" db="EMBL/GenBank/DDBJ databases">
        <authorList>
            <person name="Kurt Z."/>
        </authorList>
    </citation>
    <scope>NUCLEOTIDE SEQUENCE</scope>
</reference>
<feature type="transmembrane region" description="Helical" evidence="1">
    <location>
        <begin position="105"/>
        <end position="125"/>
    </location>
</feature>
<evidence type="ECO:0000313" key="2">
    <source>
        <dbReference type="EMBL" id="CAI9938993.1"/>
    </source>
</evidence>
<evidence type="ECO:0000313" key="3">
    <source>
        <dbReference type="EMBL" id="CAL6021929.1"/>
    </source>
</evidence>
<feature type="transmembrane region" description="Helical" evidence="1">
    <location>
        <begin position="452"/>
        <end position="471"/>
    </location>
</feature>
<feature type="transmembrane region" description="Helical" evidence="1">
    <location>
        <begin position="245"/>
        <end position="262"/>
    </location>
</feature>
<keyword evidence="1" id="KW-1133">Transmembrane helix</keyword>
<evidence type="ECO:0000256" key="1">
    <source>
        <dbReference type="SAM" id="Phobius"/>
    </source>
</evidence>
<dbReference type="EMBL" id="CAXDID020000090">
    <property type="protein sequence ID" value="CAL6021929.1"/>
    <property type="molecule type" value="Genomic_DNA"/>
</dbReference>
<feature type="transmembrane region" description="Helical" evidence="1">
    <location>
        <begin position="215"/>
        <end position="233"/>
    </location>
</feature>
<dbReference type="Proteomes" id="UP001642409">
    <property type="component" value="Unassembled WGS sequence"/>
</dbReference>
<feature type="transmembrane region" description="Helical" evidence="1">
    <location>
        <begin position="305"/>
        <end position="327"/>
    </location>
</feature>
<sequence>MTEASLKNSESTVITTAQLVPAVIQTKDCENTISTNSCTQNKSEPNSKAKRYNVISPRLSYWINIHRCLMCVIVISCHISPMTYIEKSVATALIPHPFVANGRSCVRVFFAFAAMFSMHSMLGLYEKHKNSAKDFTKAIMFQYIKRYFQTHAILLVFGLGYAPFLYYVFGENGRDFYYNWRYSKRYWLVWYLPVYLPWRPTETEYITRSGWFNQQLVNVEFFYYCFFFLGYFYKKLFVHQGKWGASYLFLLAIATALLQLFAPGCNNMPDYWLGIACYLLRLTFCKTERGHKIIDFAYSKDKKILVVRWILTIFFVYLWLFMCRIITKNFAHIPFCVFLMFDIVPFPKFNQFWQKVIDEITRLAMPIYIIHHPFLKEAAPRYFPYVTALAHSIETNHSWINAFSSWMYLLLFGMLAYPVWFMQRPLEVLPVWLKTVKDKTYTKNLKQFRLDLLLSLIGITAAVILIVLAQSDVFGHDHVDKPPLWK</sequence>
<organism evidence="2">
    <name type="scientific">Hexamita inflata</name>
    <dbReference type="NCBI Taxonomy" id="28002"/>
    <lineage>
        <taxon>Eukaryota</taxon>
        <taxon>Metamonada</taxon>
        <taxon>Diplomonadida</taxon>
        <taxon>Hexamitidae</taxon>
        <taxon>Hexamitinae</taxon>
        <taxon>Hexamita</taxon>
    </lineage>
</organism>
<proteinExistence type="predicted"/>
<keyword evidence="1" id="KW-0472">Membrane</keyword>
<evidence type="ECO:0000313" key="4">
    <source>
        <dbReference type="EMBL" id="CAL6023042.1"/>
    </source>
</evidence>
<feature type="transmembrane region" description="Helical" evidence="1">
    <location>
        <begin position="146"/>
        <end position="169"/>
    </location>
</feature>
<reference evidence="3 5" key="2">
    <citation type="submission" date="2024-07" db="EMBL/GenBank/DDBJ databases">
        <authorList>
            <person name="Akdeniz Z."/>
        </authorList>
    </citation>
    <scope>NUCLEOTIDE SEQUENCE [LARGE SCALE GENOMIC DNA]</scope>
</reference>
<keyword evidence="1" id="KW-0812">Transmembrane</keyword>
<feature type="transmembrane region" description="Helical" evidence="1">
    <location>
        <begin position="68"/>
        <end position="85"/>
    </location>
</feature>
<evidence type="ECO:0000313" key="5">
    <source>
        <dbReference type="Proteomes" id="UP001642409"/>
    </source>
</evidence>
<dbReference type="AlphaFoldDB" id="A0AA86PI63"/>
<dbReference type="EMBL" id="CATOUU010000660">
    <property type="protein sequence ID" value="CAI9938993.1"/>
    <property type="molecule type" value="Genomic_DNA"/>
</dbReference>
<dbReference type="EMBL" id="CAXDID020000092">
    <property type="protein sequence ID" value="CAL6023042.1"/>
    <property type="molecule type" value="Genomic_DNA"/>
</dbReference>
<feature type="transmembrane region" description="Helical" evidence="1">
    <location>
        <begin position="399"/>
        <end position="420"/>
    </location>
</feature>
<accession>A0AA86PI63</accession>